<comment type="caution">
    <text evidence="2">The sequence shown here is derived from an EMBL/GenBank/DDBJ whole genome shotgun (WGS) entry which is preliminary data.</text>
</comment>
<keyword evidence="1" id="KW-0812">Transmembrane</keyword>
<dbReference type="AlphaFoldDB" id="A0A839QYZ5"/>
<evidence type="ECO:0000313" key="3">
    <source>
        <dbReference type="Proteomes" id="UP000568050"/>
    </source>
</evidence>
<reference evidence="2 3" key="1">
    <citation type="submission" date="2020-08" db="EMBL/GenBank/DDBJ databases">
        <title>Sequencing the genomes of 1000 actinobacteria strains.</title>
        <authorList>
            <person name="Klenk H.-P."/>
        </authorList>
    </citation>
    <scope>NUCLEOTIDE SEQUENCE [LARGE SCALE GENOMIC DNA]</scope>
    <source>
        <strain evidence="2 3">DSM 23040</strain>
    </source>
</reference>
<protein>
    <submittedName>
        <fullName evidence="2">Uncharacterized protein</fullName>
    </submittedName>
</protein>
<feature type="transmembrane region" description="Helical" evidence="1">
    <location>
        <begin position="116"/>
        <end position="134"/>
    </location>
</feature>
<feature type="transmembrane region" description="Helical" evidence="1">
    <location>
        <begin position="285"/>
        <end position="303"/>
    </location>
</feature>
<keyword evidence="3" id="KW-1185">Reference proteome</keyword>
<evidence type="ECO:0000313" key="2">
    <source>
        <dbReference type="EMBL" id="MBB3024070.1"/>
    </source>
</evidence>
<keyword evidence="1" id="KW-0472">Membrane</keyword>
<feature type="transmembrane region" description="Helical" evidence="1">
    <location>
        <begin position="90"/>
        <end position="109"/>
    </location>
</feature>
<feature type="transmembrane region" description="Helical" evidence="1">
    <location>
        <begin position="405"/>
        <end position="422"/>
    </location>
</feature>
<sequence length="455" mass="46794">MTDPPADRADAAEEQRDTFNLEVPLNLQVVMDSRWATNRSLTSTSTRQQGLVTNLDLAEDSVRAVEPLGTDSSRDHAEALTLTARAMDDLTPILVAVIGVIALVGAVLAALGRTTAVLTFGLLAVAAGLTTSTVPWPLSPWPAATVLGYILVVATVGLVVVEVSVRRLLPRLASAQGRGRRVLTVRGLDAAAAGAVLAGVILLDSLTGSRLQLASLLGNQPLYGGRFYGMSNHLTAFVLAGWAMGLIALLHAAPQLSRLVRTLVVGVSGLVVLVVSAAPQFGADAGSSLIFGPVLLLAVMAACGVRLRPVHVLVAGAAGAVLLATVAALDASRGAGARTHLGDFAALLVEDPSAAASMVVSRTVRMLEPLWLYPVVAVPGMLIIVALTVLAVTSRRVSAWDAQAPLGRALRSIAVLGAWIGALTNDTGLALLAAAFAVGTLVQLALLPRVSGKGR</sequence>
<feature type="transmembrane region" description="Helical" evidence="1">
    <location>
        <begin position="371"/>
        <end position="393"/>
    </location>
</feature>
<dbReference type="EMBL" id="JACHWP010000026">
    <property type="protein sequence ID" value="MBB3024070.1"/>
    <property type="molecule type" value="Genomic_DNA"/>
</dbReference>
<accession>A0A839QYZ5</accession>
<proteinExistence type="predicted"/>
<feature type="transmembrane region" description="Helical" evidence="1">
    <location>
        <begin position="233"/>
        <end position="252"/>
    </location>
</feature>
<feature type="transmembrane region" description="Helical" evidence="1">
    <location>
        <begin position="310"/>
        <end position="329"/>
    </location>
</feature>
<keyword evidence="1" id="KW-1133">Transmembrane helix</keyword>
<feature type="transmembrane region" description="Helical" evidence="1">
    <location>
        <begin position="146"/>
        <end position="169"/>
    </location>
</feature>
<dbReference type="Proteomes" id="UP000568050">
    <property type="component" value="Unassembled WGS sequence"/>
</dbReference>
<name>A0A839QYZ5_9MICO</name>
<organism evidence="2 3">
    <name type="scientific">Helcobacillus massiliensis</name>
    <dbReference type="NCBI Taxonomy" id="521392"/>
    <lineage>
        <taxon>Bacteria</taxon>
        <taxon>Bacillati</taxon>
        <taxon>Actinomycetota</taxon>
        <taxon>Actinomycetes</taxon>
        <taxon>Micrococcales</taxon>
        <taxon>Dermabacteraceae</taxon>
        <taxon>Helcobacillus</taxon>
    </lineage>
</organism>
<feature type="transmembrane region" description="Helical" evidence="1">
    <location>
        <begin position="259"/>
        <end position="279"/>
    </location>
</feature>
<feature type="transmembrane region" description="Helical" evidence="1">
    <location>
        <begin position="190"/>
        <end position="213"/>
    </location>
</feature>
<evidence type="ECO:0000256" key="1">
    <source>
        <dbReference type="SAM" id="Phobius"/>
    </source>
</evidence>
<feature type="transmembrane region" description="Helical" evidence="1">
    <location>
        <begin position="428"/>
        <end position="447"/>
    </location>
</feature>
<gene>
    <name evidence="2" type="ORF">FHX50_002377</name>
</gene>